<dbReference type="EMBL" id="JATM01000007">
    <property type="protein sequence ID" value="OOL16988.1"/>
    <property type="molecule type" value="Genomic_DNA"/>
</dbReference>
<proteinExistence type="predicted"/>
<accession>A0A1S8GMZ0</accession>
<evidence type="ECO:0000313" key="1">
    <source>
        <dbReference type="EMBL" id="OOL16988.1"/>
    </source>
</evidence>
<name>A0A1S8GMZ0_9PROT</name>
<dbReference type="AlphaFoldDB" id="A0A1S8GMZ0"/>
<sequence length="63" mass="7290">MNYPAGVQIMKLTGHYRDKEIFSSPHPVCSETSWNAVILFRRTGNPILMISFKEGRMFVFLLL</sequence>
<comment type="caution">
    <text evidence="1">The sequence shown here is derived from an EMBL/GenBank/DDBJ whole genome shotgun (WGS) entry which is preliminary data.</text>
</comment>
<protein>
    <submittedName>
        <fullName evidence="1">Uncharacterized protein</fullName>
    </submittedName>
</protein>
<organism evidence="1 2">
    <name type="scientific">Bombella intestini</name>
    <dbReference type="NCBI Taxonomy" id="1539051"/>
    <lineage>
        <taxon>Bacteria</taxon>
        <taxon>Pseudomonadati</taxon>
        <taxon>Pseudomonadota</taxon>
        <taxon>Alphaproteobacteria</taxon>
        <taxon>Acetobacterales</taxon>
        <taxon>Acetobacteraceae</taxon>
        <taxon>Bombella</taxon>
    </lineage>
</organism>
<reference evidence="1 2" key="1">
    <citation type="journal article" date="2016" name="PLoS ONE">
        <title>Whole-Genome Sequence Analysis of Bombella intestini LMG 28161T, a Novel Acetic Acid Bacterium Isolated from the Crop of a Red-Tailed Bumble Bee, Bombus lapidarius.</title>
        <authorList>
            <person name="Li L."/>
            <person name="Illeghems K."/>
            <person name="Van Kerrebroeck S."/>
            <person name="Borremans W."/>
            <person name="Cleenwerck I."/>
            <person name="Smagghe G."/>
            <person name="De Vuyst L."/>
            <person name="Vandamme P."/>
        </authorList>
    </citation>
    <scope>NUCLEOTIDE SEQUENCE [LARGE SCALE GENOMIC DNA]</scope>
    <source>
        <strain evidence="1 2">R-52487</strain>
    </source>
</reference>
<dbReference type="Proteomes" id="UP000200980">
    <property type="component" value="Unassembled WGS sequence"/>
</dbReference>
<keyword evidence="2" id="KW-1185">Reference proteome</keyword>
<evidence type="ECO:0000313" key="2">
    <source>
        <dbReference type="Proteomes" id="UP000200980"/>
    </source>
</evidence>
<gene>
    <name evidence="1" type="ORF">AL01_09235</name>
</gene>